<comment type="caution">
    <text evidence="2">The sequence shown here is derived from an EMBL/GenBank/DDBJ whole genome shotgun (WGS) entry which is preliminary data.</text>
</comment>
<dbReference type="EMBL" id="VSRR010009273">
    <property type="protein sequence ID" value="MPC50091.1"/>
    <property type="molecule type" value="Genomic_DNA"/>
</dbReference>
<accession>A0A5B7FRJ5</accession>
<evidence type="ECO:0000256" key="1">
    <source>
        <dbReference type="SAM" id="SignalP"/>
    </source>
</evidence>
<reference evidence="2 3" key="1">
    <citation type="submission" date="2019-05" db="EMBL/GenBank/DDBJ databases">
        <title>Another draft genome of Portunus trituberculatus and its Hox gene families provides insights of decapod evolution.</title>
        <authorList>
            <person name="Jeong J.-H."/>
            <person name="Song I."/>
            <person name="Kim S."/>
            <person name="Choi T."/>
            <person name="Kim D."/>
            <person name="Ryu S."/>
            <person name="Kim W."/>
        </authorList>
    </citation>
    <scope>NUCLEOTIDE SEQUENCE [LARGE SCALE GENOMIC DNA]</scope>
    <source>
        <tissue evidence="2">Muscle</tissue>
    </source>
</reference>
<gene>
    <name evidence="2" type="ORF">E2C01_043914</name>
</gene>
<evidence type="ECO:0000313" key="3">
    <source>
        <dbReference type="Proteomes" id="UP000324222"/>
    </source>
</evidence>
<protein>
    <recommendedName>
        <fullName evidence="4">Secreted protein</fullName>
    </recommendedName>
</protein>
<dbReference type="AlphaFoldDB" id="A0A5B7FRJ5"/>
<evidence type="ECO:0008006" key="4">
    <source>
        <dbReference type="Google" id="ProtNLM"/>
    </source>
</evidence>
<name>A0A5B7FRJ5_PORTR</name>
<feature type="chain" id="PRO_5022680328" description="Secreted protein" evidence="1">
    <location>
        <begin position="21"/>
        <end position="139"/>
    </location>
</feature>
<feature type="signal peptide" evidence="1">
    <location>
        <begin position="1"/>
        <end position="20"/>
    </location>
</feature>
<organism evidence="2 3">
    <name type="scientific">Portunus trituberculatus</name>
    <name type="common">Swimming crab</name>
    <name type="synonym">Neptunus trituberculatus</name>
    <dbReference type="NCBI Taxonomy" id="210409"/>
    <lineage>
        <taxon>Eukaryota</taxon>
        <taxon>Metazoa</taxon>
        <taxon>Ecdysozoa</taxon>
        <taxon>Arthropoda</taxon>
        <taxon>Crustacea</taxon>
        <taxon>Multicrustacea</taxon>
        <taxon>Malacostraca</taxon>
        <taxon>Eumalacostraca</taxon>
        <taxon>Eucarida</taxon>
        <taxon>Decapoda</taxon>
        <taxon>Pleocyemata</taxon>
        <taxon>Brachyura</taxon>
        <taxon>Eubrachyura</taxon>
        <taxon>Portunoidea</taxon>
        <taxon>Portunidae</taxon>
        <taxon>Portuninae</taxon>
        <taxon>Portunus</taxon>
    </lineage>
</organism>
<dbReference type="Proteomes" id="UP000324222">
    <property type="component" value="Unassembled WGS sequence"/>
</dbReference>
<keyword evidence="1" id="KW-0732">Signal</keyword>
<proteinExistence type="predicted"/>
<sequence>MRFLMQDALALLVLPQLAKKAGILHLGNVDRQDLFTATHAESHFNGAPKWCTVPCDSTQRLWCFQKAFHCRRIVLSARVHYHLARLSIYSSFHFNHWGRFATASYTAWGTKGFEPVRLETPQTPKHAWFHCTTAALNFQ</sequence>
<keyword evidence="3" id="KW-1185">Reference proteome</keyword>
<evidence type="ECO:0000313" key="2">
    <source>
        <dbReference type="EMBL" id="MPC50091.1"/>
    </source>
</evidence>